<keyword evidence="8" id="KW-1185">Reference proteome</keyword>
<evidence type="ECO:0000256" key="6">
    <source>
        <dbReference type="SAM" id="SignalP"/>
    </source>
</evidence>
<dbReference type="PROSITE" id="PS51450">
    <property type="entry name" value="LRR"/>
    <property type="match status" value="5"/>
</dbReference>
<feature type="coiled-coil region" evidence="3">
    <location>
        <begin position="548"/>
        <end position="604"/>
    </location>
</feature>
<evidence type="ECO:0000256" key="4">
    <source>
        <dbReference type="SAM" id="MobiDB-lite"/>
    </source>
</evidence>
<dbReference type="OrthoDB" id="1574204at2759"/>
<dbReference type="SMART" id="SM00369">
    <property type="entry name" value="LRR_TYP"/>
    <property type="match status" value="13"/>
</dbReference>
<keyword evidence="5" id="KW-0812">Transmembrane</keyword>
<feature type="compositionally biased region" description="Polar residues" evidence="4">
    <location>
        <begin position="696"/>
        <end position="705"/>
    </location>
</feature>
<evidence type="ECO:0000313" key="7">
    <source>
        <dbReference type="EMBL" id="OXU27168.1"/>
    </source>
</evidence>
<feature type="compositionally biased region" description="Basic residues" evidence="4">
    <location>
        <begin position="728"/>
        <end position="737"/>
    </location>
</feature>
<feature type="compositionally biased region" description="Basic and acidic residues" evidence="4">
    <location>
        <begin position="670"/>
        <end position="684"/>
    </location>
</feature>
<dbReference type="GO" id="GO:0016020">
    <property type="term" value="C:membrane"/>
    <property type="evidence" value="ECO:0007669"/>
    <property type="project" value="UniProtKB-SubCell"/>
</dbReference>
<sequence>MAEETLGKSVVSWLVLVLLLLLEVKAHGCPARCQCNLVHVPRTVNCAGLGLQAFPENISDVVEHLDLSGNLLTELPAEVNRLTELQQLNLARNKLSSLPVNLRGLGNLRKLDLSENALKDPQPDLAGIAHLARLKTLYLAGNPLAELDGLKNAALQFLSADSCGIERLKNTSLSGLPELTKLSLSGNPLKDIKDPYSLKLKGLDLSKCQLKVLSPRAFQGFPELIDLRLADNPTLVYSTRYETLRHQKLQKIDVSRCDLDRPGLHGFPSLTYARLSSNSIRMLPDRIFAKNRELTHLFLDYNHLERLNKSTFANLLRLQVLDLSANGLKAVPSMAFRDNIELQFLNLSDNYMVDFPKLSTSVISLDLSANLISRVDPNSLSGTPSLYHLNLSKNLIDEMPSGLDSGTLRNLILRRNRITSLENVSLSGLPELEKLDLSGNMLTKGVTPEIFFDNPNLRHLYLHDNPWICDCTQLYPGYMFLTSLAAKTETLICHSPKNVTGFSWKLACANEWKREILHKSSNKTWGLILVSLLTVVVLTGTIISIRHSMKLKRQARNQRLEVERAEVRERLRLLQRRFVPLFILTFLLKRSQRLQEELREVTSEPRIHPMELIGPPSYEEAVTMPRLARSLDALDTVTTDSRSTTVIRMTGSSESLRGGKKRRRPRRLRSQSEDNLTRREMRRQERLRRVRETGPTAGQNDNVVNRQEDDPDDKEGRSRNRPPTPTAAKRKSIRRMSTRNGTSTDDEDSEGGGDAGGRRIGRTVIRNLDREPRSGYRPSTDGDS</sequence>
<name>A0A232F9Q1_9HYME</name>
<proteinExistence type="predicted"/>
<dbReference type="GO" id="GO:0005615">
    <property type="term" value="C:extracellular space"/>
    <property type="evidence" value="ECO:0007669"/>
    <property type="project" value="TreeGrafter"/>
</dbReference>
<comment type="caution">
    <text evidence="7">The sequence shown here is derived from an EMBL/GenBank/DDBJ whole genome shotgun (WGS) entry which is preliminary data.</text>
</comment>
<feature type="region of interest" description="Disordered" evidence="4">
    <location>
        <begin position="642"/>
        <end position="784"/>
    </location>
</feature>
<dbReference type="InterPro" id="IPR001611">
    <property type="entry name" value="Leu-rich_rpt"/>
</dbReference>
<gene>
    <name evidence="7" type="ORF">TSAR_005921</name>
</gene>
<dbReference type="SUPFAM" id="SSF52058">
    <property type="entry name" value="L domain-like"/>
    <property type="match status" value="2"/>
</dbReference>
<keyword evidence="5" id="KW-1133">Transmembrane helix</keyword>
<keyword evidence="3" id="KW-0175">Coiled coil</keyword>
<evidence type="ECO:0000256" key="2">
    <source>
        <dbReference type="ARBA" id="ARBA00022737"/>
    </source>
</evidence>
<keyword evidence="5" id="KW-0472">Membrane</keyword>
<feature type="transmembrane region" description="Helical" evidence="5">
    <location>
        <begin position="525"/>
        <end position="545"/>
    </location>
</feature>
<evidence type="ECO:0000256" key="5">
    <source>
        <dbReference type="SAM" id="Phobius"/>
    </source>
</evidence>
<reference evidence="7 8" key="1">
    <citation type="journal article" date="2017" name="Curr. Biol.">
        <title>The Evolution of Venom by Co-option of Single-Copy Genes.</title>
        <authorList>
            <person name="Martinson E.O."/>
            <person name="Mrinalini"/>
            <person name="Kelkar Y.D."/>
            <person name="Chang C.H."/>
            <person name="Werren J.H."/>
        </authorList>
    </citation>
    <scope>NUCLEOTIDE SEQUENCE [LARGE SCALE GENOMIC DNA]</scope>
    <source>
        <strain evidence="7 8">Alberta</strain>
        <tissue evidence="7">Whole body</tissue>
    </source>
</reference>
<dbReference type="Gene3D" id="3.80.10.10">
    <property type="entry name" value="Ribonuclease Inhibitor"/>
    <property type="match status" value="4"/>
</dbReference>
<protein>
    <recommendedName>
        <fullName evidence="9">LRRNT domain-containing protein</fullName>
    </recommendedName>
</protein>
<feature type="signal peptide" evidence="6">
    <location>
        <begin position="1"/>
        <end position="26"/>
    </location>
</feature>
<evidence type="ECO:0000256" key="3">
    <source>
        <dbReference type="SAM" id="Coils"/>
    </source>
</evidence>
<dbReference type="PANTHER" id="PTHR45712:SF22">
    <property type="entry name" value="INSULIN-LIKE GROWTH FACTOR-BINDING PROTEIN COMPLEX ACID LABILE SUBUNIT"/>
    <property type="match status" value="1"/>
</dbReference>
<dbReference type="Proteomes" id="UP000215335">
    <property type="component" value="Unassembled WGS sequence"/>
</dbReference>
<keyword evidence="6" id="KW-0732">Signal</keyword>
<keyword evidence="2" id="KW-0677">Repeat</keyword>
<dbReference type="SMART" id="SM00365">
    <property type="entry name" value="LRR_SD22"/>
    <property type="match status" value="6"/>
</dbReference>
<accession>A0A232F9Q1</accession>
<dbReference type="GO" id="GO:0007155">
    <property type="term" value="P:cell adhesion"/>
    <property type="evidence" value="ECO:0007669"/>
    <property type="project" value="UniProtKB-KW"/>
</dbReference>
<evidence type="ECO:0008006" key="9">
    <source>
        <dbReference type="Google" id="ProtNLM"/>
    </source>
</evidence>
<dbReference type="PANTHER" id="PTHR45712">
    <property type="entry name" value="AGAP008170-PA"/>
    <property type="match status" value="1"/>
</dbReference>
<keyword evidence="1" id="KW-0433">Leucine-rich repeat</keyword>
<evidence type="ECO:0000256" key="1">
    <source>
        <dbReference type="ARBA" id="ARBA00022614"/>
    </source>
</evidence>
<dbReference type="InterPro" id="IPR032675">
    <property type="entry name" value="LRR_dom_sf"/>
</dbReference>
<dbReference type="STRING" id="543379.A0A232F9Q1"/>
<evidence type="ECO:0000313" key="8">
    <source>
        <dbReference type="Proteomes" id="UP000215335"/>
    </source>
</evidence>
<dbReference type="Pfam" id="PF13855">
    <property type="entry name" value="LRR_8"/>
    <property type="match status" value="3"/>
</dbReference>
<dbReference type="EMBL" id="NNAY01000653">
    <property type="protein sequence ID" value="OXU27168.1"/>
    <property type="molecule type" value="Genomic_DNA"/>
</dbReference>
<feature type="chain" id="PRO_5012534012" description="LRRNT domain-containing protein" evidence="6">
    <location>
        <begin position="27"/>
        <end position="784"/>
    </location>
</feature>
<organism evidence="7 8">
    <name type="scientific">Trichomalopsis sarcophagae</name>
    <dbReference type="NCBI Taxonomy" id="543379"/>
    <lineage>
        <taxon>Eukaryota</taxon>
        <taxon>Metazoa</taxon>
        <taxon>Ecdysozoa</taxon>
        <taxon>Arthropoda</taxon>
        <taxon>Hexapoda</taxon>
        <taxon>Insecta</taxon>
        <taxon>Pterygota</taxon>
        <taxon>Neoptera</taxon>
        <taxon>Endopterygota</taxon>
        <taxon>Hymenoptera</taxon>
        <taxon>Apocrita</taxon>
        <taxon>Proctotrupomorpha</taxon>
        <taxon>Chalcidoidea</taxon>
        <taxon>Pteromalidae</taxon>
        <taxon>Pteromalinae</taxon>
        <taxon>Trichomalopsis</taxon>
    </lineage>
</organism>
<dbReference type="InterPro" id="IPR003591">
    <property type="entry name" value="Leu-rich_rpt_typical-subtyp"/>
</dbReference>
<dbReference type="AlphaFoldDB" id="A0A232F9Q1"/>
<feature type="compositionally biased region" description="Basic residues" evidence="4">
    <location>
        <begin position="658"/>
        <end position="669"/>
    </location>
</feature>
<dbReference type="InterPro" id="IPR050333">
    <property type="entry name" value="SLRP"/>
</dbReference>